<sequence length="69" mass="7431">MKISARNGIKGKVEKVEEGPITANVKIKIEAPDEITAVITKESVKDLNIKVGDEVVAIIKATEVMIGKE</sequence>
<dbReference type="KEGG" id="msub:BK009_10485"/>
<dbReference type="Proteomes" id="UP000591058">
    <property type="component" value="Unassembled WGS sequence"/>
</dbReference>
<dbReference type="Proteomes" id="UP000232631">
    <property type="component" value="Chromosome"/>
</dbReference>
<dbReference type="InterPro" id="IPR005116">
    <property type="entry name" value="Transp-assoc_OB_typ1"/>
</dbReference>
<organism evidence="4 8">
    <name type="scientific">Methanobacterium subterraneum</name>
    <dbReference type="NCBI Taxonomy" id="59277"/>
    <lineage>
        <taxon>Archaea</taxon>
        <taxon>Methanobacteriati</taxon>
        <taxon>Methanobacteriota</taxon>
        <taxon>Methanomada group</taxon>
        <taxon>Methanobacteria</taxon>
        <taxon>Methanobacteriales</taxon>
        <taxon>Methanobacteriaceae</taxon>
        <taxon>Methanobacterium</taxon>
    </lineage>
</organism>
<evidence type="ECO:0000313" key="5">
    <source>
        <dbReference type="EMBL" id="AUB61066.1"/>
    </source>
</evidence>
<accession>A0A2H4VSL3</accession>
<dbReference type="GO" id="GO:0015689">
    <property type="term" value="P:molybdate ion transport"/>
    <property type="evidence" value="ECO:0007669"/>
    <property type="project" value="InterPro"/>
</dbReference>
<reference evidence="6 9" key="2">
    <citation type="submission" date="2020-04" db="EMBL/GenBank/DDBJ databases">
        <title>Draft genome of Methanobacterium subterraneum isolated from animal feces.</title>
        <authorList>
            <person name="Ouboter H.T."/>
            <person name="Berger S."/>
            <person name="Gungor E."/>
            <person name="Jetten M.S.M."/>
            <person name="Welte C.U."/>
        </authorList>
    </citation>
    <scope>NUCLEOTIDE SEQUENCE [LARGE SCALE GENOMIC DNA]</scope>
    <source>
        <strain evidence="6">HO_2020</strain>
    </source>
</reference>
<comment type="subcellular location">
    <subcellularLocation>
        <location evidence="1">Cell membrane</location>
        <topology evidence="1">Peripheral membrane protein</topology>
    </subcellularLocation>
</comment>
<dbReference type="Pfam" id="PF03459">
    <property type="entry name" value="TOBE"/>
    <property type="match status" value="1"/>
</dbReference>
<evidence type="ECO:0000256" key="2">
    <source>
        <dbReference type="ARBA" id="ARBA00022505"/>
    </source>
</evidence>
<accession>A0A2H4VAG0</accession>
<proteinExistence type="predicted"/>
<dbReference type="NCBIfam" id="TIGR00638">
    <property type="entry name" value="Mop"/>
    <property type="match status" value="1"/>
</dbReference>
<evidence type="ECO:0000313" key="9">
    <source>
        <dbReference type="Proteomes" id="UP000591058"/>
    </source>
</evidence>
<dbReference type="GO" id="GO:0005886">
    <property type="term" value="C:plasma membrane"/>
    <property type="evidence" value="ECO:0007669"/>
    <property type="project" value="UniProtKB-SubCell"/>
</dbReference>
<dbReference type="AlphaFoldDB" id="A0A2H4VAG0"/>
<dbReference type="EMBL" id="JABBYL010000017">
    <property type="protein sequence ID" value="NMO09215.1"/>
    <property type="molecule type" value="Genomic_DNA"/>
</dbReference>
<dbReference type="Gene3D" id="2.40.50.100">
    <property type="match status" value="1"/>
</dbReference>
<dbReference type="EMBL" id="CP017766">
    <property type="protein sequence ID" value="AUB55085.1"/>
    <property type="molecule type" value="Genomic_DNA"/>
</dbReference>
<dbReference type="InterPro" id="IPR004606">
    <property type="entry name" value="Mop_domain"/>
</dbReference>
<evidence type="ECO:0000313" key="7">
    <source>
        <dbReference type="Proteomes" id="UP000232631"/>
    </source>
</evidence>
<dbReference type="SUPFAM" id="SSF50331">
    <property type="entry name" value="MOP-like"/>
    <property type="match status" value="1"/>
</dbReference>
<evidence type="ECO:0000313" key="4">
    <source>
        <dbReference type="EMBL" id="AUB55085.1"/>
    </source>
</evidence>
<gene>
    <name evidence="4" type="ORF">BK007_03025</name>
    <name evidence="5" type="ORF">BK009_10485</name>
    <name evidence="6" type="ORF">HG719_05095</name>
</gene>
<dbReference type="PROSITE" id="PS51866">
    <property type="entry name" value="MOP"/>
    <property type="match status" value="1"/>
</dbReference>
<dbReference type="EMBL" id="CP017768">
    <property type="protein sequence ID" value="AUB61066.1"/>
    <property type="molecule type" value="Genomic_DNA"/>
</dbReference>
<dbReference type="OrthoDB" id="36889at2157"/>
<dbReference type="GeneID" id="35123586"/>
<dbReference type="Proteomes" id="UP000232806">
    <property type="component" value="Chromosome"/>
</dbReference>
<evidence type="ECO:0000256" key="1">
    <source>
        <dbReference type="ARBA" id="ARBA00004202"/>
    </source>
</evidence>
<name>A0A2H4VAG0_9EURY</name>
<evidence type="ECO:0000313" key="8">
    <source>
        <dbReference type="Proteomes" id="UP000232806"/>
    </source>
</evidence>
<reference evidence="7 8" key="1">
    <citation type="submission" date="2016-10" db="EMBL/GenBank/DDBJ databases">
        <title>Comparative genomics between deep and shallow subseafloor isolates.</title>
        <authorList>
            <person name="Ishii S."/>
            <person name="Miller J.R."/>
            <person name="Sutton G."/>
            <person name="Suzuki S."/>
            <person name="Methe B."/>
            <person name="Inagaki F."/>
            <person name="Imachi H."/>
        </authorList>
    </citation>
    <scope>NUCLEOTIDE SEQUENCE [LARGE SCALE GENOMIC DNA]</scope>
    <source>
        <strain evidence="5 7">A8p</strain>
        <strain evidence="4 8">MO-MB1</strain>
    </source>
</reference>
<keyword evidence="2" id="KW-0500">Molybdenum</keyword>
<dbReference type="InterPro" id="IPR008995">
    <property type="entry name" value="Mo/tungstate-bd_C_term_dom"/>
</dbReference>
<protein>
    <submittedName>
        <fullName evidence="4">Molybdenum-pterin-binding protein</fullName>
    </submittedName>
    <submittedName>
        <fullName evidence="6">TOBE domain-containing protein</fullName>
    </submittedName>
</protein>
<feature type="domain" description="Mop" evidence="3">
    <location>
        <begin position="2"/>
        <end position="68"/>
    </location>
</feature>
<evidence type="ECO:0000313" key="6">
    <source>
        <dbReference type="EMBL" id="NMO09215.1"/>
    </source>
</evidence>
<dbReference type="RefSeq" id="WP_100905063.1">
    <property type="nucleotide sequence ID" value="NZ_CP017766.1"/>
</dbReference>
<evidence type="ECO:0000259" key="3">
    <source>
        <dbReference type="PROSITE" id="PS51866"/>
    </source>
</evidence>
<keyword evidence="7" id="KW-1185">Reference proteome</keyword>